<keyword evidence="2" id="KW-1185">Reference proteome</keyword>
<dbReference type="PATRIC" id="fig|477184.5.peg.84"/>
<evidence type="ECO:0000313" key="1">
    <source>
        <dbReference type="EMBL" id="EHK68408.1"/>
    </source>
</evidence>
<protein>
    <submittedName>
        <fullName evidence="1">Uncharacterized protein</fullName>
    </submittedName>
</protein>
<sequence>MNTASVNGSVVKNTERTAPLAAGIAPAAEEFDMVIP</sequence>
<reference evidence="1 2" key="1">
    <citation type="journal article" date="2012" name="J. Bacteriol.">
        <title>Genome sequence of the highly efficient arsenite-oxidizing bacterium Achromobacter arsenitoxydans SY8.</title>
        <authorList>
            <person name="Li X."/>
            <person name="Hu Y."/>
            <person name="Gong J."/>
            <person name="Lin Y."/>
            <person name="Johnstone L."/>
            <person name="Rensing C."/>
            <person name="Wang G."/>
        </authorList>
    </citation>
    <scope>NUCLEOTIDE SEQUENCE [LARGE SCALE GENOMIC DNA]</scope>
    <source>
        <strain evidence="1 2">SY8</strain>
    </source>
</reference>
<dbReference type="AlphaFoldDB" id="H0EZZ2"/>
<dbReference type="Proteomes" id="UP000003113">
    <property type="component" value="Unassembled WGS sequence"/>
</dbReference>
<evidence type="ECO:0000313" key="2">
    <source>
        <dbReference type="Proteomes" id="UP000003113"/>
    </source>
</evidence>
<organism evidence="1 2">
    <name type="scientific">Achromobacter arsenitoxydans SY8</name>
    <dbReference type="NCBI Taxonomy" id="477184"/>
    <lineage>
        <taxon>Bacteria</taxon>
        <taxon>Pseudomonadati</taxon>
        <taxon>Pseudomonadota</taxon>
        <taxon>Betaproteobacteria</taxon>
        <taxon>Burkholderiales</taxon>
        <taxon>Alcaligenaceae</taxon>
        <taxon>Achromobacter</taxon>
    </lineage>
</organism>
<name>H0EZZ2_9BURK</name>
<comment type="caution">
    <text evidence="1">The sequence shown here is derived from an EMBL/GenBank/DDBJ whole genome shotgun (WGS) entry which is preliminary data.</text>
</comment>
<accession>H0EZZ2</accession>
<dbReference type="EMBL" id="AGUF01000001">
    <property type="protein sequence ID" value="EHK68408.1"/>
    <property type="molecule type" value="Genomic_DNA"/>
</dbReference>
<proteinExistence type="predicted"/>
<gene>
    <name evidence="1" type="ORF">KYC_00415</name>
</gene>
<dbReference type="STRING" id="477184.KYC_00415"/>